<keyword evidence="1" id="KW-0143">Chaperone</keyword>
<keyword evidence="1" id="KW-0653">Protein transport</keyword>
<comment type="caution">
    <text evidence="3">The sequence shown here is derived from an EMBL/GenBank/DDBJ whole genome shotgun (WGS) entry which is preliminary data.</text>
</comment>
<dbReference type="GO" id="GO:0005743">
    <property type="term" value="C:mitochondrial inner membrane"/>
    <property type="evidence" value="ECO:0007669"/>
    <property type="project" value="UniProtKB-SubCell"/>
</dbReference>
<feature type="domain" description="Tim10-like" evidence="2">
    <location>
        <begin position="14"/>
        <end position="74"/>
    </location>
</feature>
<comment type="subunit">
    <text evidence="1">Heterohexamer.</text>
</comment>
<dbReference type="Proteomes" id="UP001438707">
    <property type="component" value="Unassembled WGS sequence"/>
</dbReference>
<evidence type="ECO:0000259" key="2">
    <source>
        <dbReference type="Pfam" id="PF02953"/>
    </source>
</evidence>
<keyword evidence="1" id="KW-0999">Mitochondrion inner membrane</keyword>
<protein>
    <recommendedName>
        <fullName evidence="1">Mitochondrial import inner membrane translocase subunit</fullName>
    </recommendedName>
</protein>
<dbReference type="Pfam" id="PF02953">
    <property type="entry name" value="zf-Tim10_DDP"/>
    <property type="match status" value="1"/>
</dbReference>
<organism evidence="3 4">
    <name type="scientific">Apatococcus lobatus</name>
    <dbReference type="NCBI Taxonomy" id="904363"/>
    <lineage>
        <taxon>Eukaryota</taxon>
        <taxon>Viridiplantae</taxon>
        <taxon>Chlorophyta</taxon>
        <taxon>core chlorophytes</taxon>
        <taxon>Trebouxiophyceae</taxon>
        <taxon>Chlorellales</taxon>
        <taxon>Chlorellaceae</taxon>
        <taxon>Apatococcus</taxon>
    </lineage>
</organism>
<dbReference type="EMBL" id="JALJOS010000029">
    <property type="protein sequence ID" value="KAK9822906.1"/>
    <property type="molecule type" value="Genomic_DNA"/>
</dbReference>
<gene>
    <name evidence="3" type="ORF">WJX74_003481</name>
</gene>
<keyword evidence="1" id="KW-1015">Disulfide bond</keyword>
<comment type="domain">
    <text evidence="1">The twin CX3C motif contains 4 conserved Cys residues that form 2 disulfide bonds in the mitochondrial intermembrane space.</text>
</comment>
<keyword evidence="4" id="KW-1185">Reference proteome</keyword>
<evidence type="ECO:0000313" key="4">
    <source>
        <dbReference type="Proteomes" id="UP001438707"/>
    </source>
</evidence>
<evidence type="ECO:0000313" key="3">
    <source>
        <dbReference type="EMBL" id="KAK9822906.1"/>
    </source>
</evidence>
<keyword evidence="1" id="KW-0472">Membrane</keyword>
<keyword evidence="1" id="KW-0496">Mitochondrion</keyword>
<evidence type="ECO:0000256" key="1">
    <source>
        <dbReference type="RuleBase" id="RU367043"/>
    </source>
</evidence>
<dbReference type="Gene3D" id="1.10.287.810">
    <property type="entry name" value="Mitochondrial import inner membrane translocase subunit tim13 like domains"/>
    <property type="match status" value="1"/>
</dbReference>
<sequence length="85" mass="9198">MSADGLPPELQAALQEETQRAQIQQTIARVTEVCWEKCIGNPGRSFSSREETCLSDCSKRYMESLMLIMQRLNQGGGGAGGGGSF</sequence>
<dbReference type="AlphaFoldDB" id="A0AAW1QP89"/>
<name>A0AAW1QP89_9CHLO</name>
<dbReference type="InterPro" id="IPR004217">
    <property type="entry name" value="Tim10-like"/>
</dbReference>
<comment type="function">
    <text evidence="1">Mitochondrial intermembrane chaperone that participates in the import and insertion of some multi-pass transmembrane proteins into the mitochondrial inner membrane. Also required for the transfer of beta-barrel precursors from the TOM complex to the sorting and assembly machinery (SAM complex) of the outer membrane. Acts as a chaperone-like protein that protects the hydrophobic precursors from aggregation and guide them through the mitochondrial intermembrane space.</text>
</comment>
<dbReference type="SUPFAM" id="SSF144122">
    <property type="entry name" value="Tim10-like"/>
    <property type="match status" value="1"/>
</dbReference>
<comment type="similarity">
    <text evidence="1">Belongs to the small Tim family.</text>
</comment>
<comment type="subcellular location">
    <subcellularLocation>
        <location evidence="1">Mitochondrion inner membrane</location>
        <topology evidence="1">Peripheral membrane protein</topology>
        <orientation evidence="1">Intermembrane side</orientation>
    </subcellularLocation>
</comment>
<dbReference type="InterPro" id="IPR035427">
    <property type="entry name" value="Tim10-like_dom_sf"/>
</dbReference>
<accession>A0AAW1QP89</accession>
<dbReference type="GO" id="GO:0015031">
    <property type="term" value="P:protein transport"/>
    <property type="evidence" value="ECO:0007669"/>
    <property type="project" value="UniProtKB-KW"/>
</dbReference>
<keyword evidence="1" id="KW-0811">Translocation</keyword>
<keyword evidence="1" id="KW-0813">Transport</keyword>
<proteinExistence type="inferred from homology"/>
<reference evidence="3 4" key="1">
    <citation type="journal article" date="2024" name="Nat. Commun.">
        <title>Phylogenomics reveals the evolutionary origins of lichenization in chlorophyte algae.</title>
        <authorList>
            <person name="Puginier C."/>
            <person name="Libourel C."/>
            <person name="Otte J."/>
            <person name="Skaloud P."/>
            <person name="Haon M."/>
            <person name="Grisel S."/>
            <person name="Petersen M."/>
            <person name="Berrin J.G."/>
            <person name="Delaux P.M."/>
            <person name="Dal Grande F."/>
            <person name="Keller J."/>
        </authorList>
    </citation>
    <scope>NUCLEOTIDE SEQUENCE [LARGE SCALE GENOMIC DNA]</scope>
    <source>
        <strain evidence="3 4">SAG 2145</strain>
    </source>
</reference>